<reference evidence="2 3" key="1">
    <citation type="submission" date="2024-02" db="EMBL/GenBank/DDBJ databases">
        <authorList>
            <person name="Chen Y."/>
            <person name="Shah S."/>
            <person name="Dougan E. K."/>
            <person name="Thang M."/>
            <person name="Chan C."/>
        </authorList>
    </citation>
    <scope>NUCLEOTIDE SEQUENCE [LARGE SCALE GENOMIC DNA]</scope>
</reference>
<dbReference type="Pfam" id="PF08241">
    <property type="entry name" value="Methyltransf_11"/>
    <property type="match status" value="1"/>
</dbReference>
<dbReference type="Gene3D" id="3.40.50.150">
    <property type="entry name" value="Vaccinia Virus protein VP39"/>
    <property type="match status" value="1"/>
</dbReference>
<keyword evidence="3" id="KW-1185">Reference proteome</keyword>
<dbReference type="InterPro" id="IPR029063">
    <property type="entry name" value="SAM-dependent_MTases_sf"/>
</dbReference>
<comment type="caution">
    <text evidence="2">The sequence shown here is derived from an EMBL/GenBank/DDBJ whole genome shotgun (WGS) entry which is preliminary data.</text>
</comment>
<gene>
    <name evidence="2" type="ORF">SCF082_LOCUS676</name>
</gene>
<evidence type="ECO:0000313" key="3">
    <source>
        <dbReference type="Proteomes" id="UP001642464"/>
    </source>
</evidence>
<dbReference type="CDD" id="cd02440">
    <property type="entry name" value="AdoMet_MTases"/>
    <property type="match status" value="1"/>
</dbReference>
<evidence type="ECO:0000313" key="2">
    <source>
        <dbReference type="EMBL" id="CAK8986739.1"/>
    </source>
</evidence>
<proteinExistence type="predicted"/>
<organism evidence="2 3">
    <name type="scientific">Durusdinium trenchii</name>
    <dbReference type="NCBI Taxonomy" id="1381693"/>
    <lineage>
        <taxon>Eukaryota</taxon>
        <taxon>Sar</taxon>
        <taxon>Alveolata</taxon>
        <taxon>Dinophyceae</taxon>
        <taxon>Suessiales</taxon>
        <taxon>Symbiodiniaceae</taxon>
        <taxon>Durusdinium</taxon>
    </lineage>
</organism>
<accession>A0ABP0HBS4</accession>
<dbReference type="Proteomes" id="UP001642464">
    <property type="component" value="Unassembled WGS sequence"/>
</dbReference>
<sequence>MATKQLLSLEDEMALLPGKGRCGELSPTCERPRVRAFWELCCSVCVDSACSLSQTLIQMAQEVWHELLGGPCESAFLAAAVVLLQSSTLAFGDGGLPFLKSYLKSELTWSDTFGAGQLPQLHPFPFAAEFLVLYQNFVPLSMVPSCEQTDSVELFRVACSSADGYTKGLWQPNCSQDLHWDRAILLPQAELKKATAEEVFSGFDWIWSQASCFTEADDQTLALRCRSRRFDSLLLAQKEQARKAFEWRCPSQSSGSRNKYSEQSFRNCAAGFGSWGRRIESHLKCVAVQVAETLQLRPEESVLDWGSGCGWALTWMSALYGIRGYGIEATSQNIAWARRFSSGQYCLYGGLDLGWVSDESFDAVISYWVLYHHNATSQCHVVRQLVRKLRPGGRAWFGGNIPSQAINILSEPFRRRDWMRCLLPARVGGVPVSLDFLPDATLFRNSLNHLGQEAGDYLHFHPTYSVVIRRM</sequence>
<dbReference type="SUPFAM" id="SSF53335">
    <property type="entry name" value="S-adenosyl-L-methionine-dependent methyltransferases"/>
    <property type="match status" value="1"/>
</dbReference>
<feature type="domain" description="Methyltransferase type 11" evidence="1">
    <location>
        <begin position="303"/>
        <end position="396"/>
    </location>
</feature>
<dbReference type="EMBL" id="CAXAMM010000270">
    <property type="protein sequence ID" value="CAK8986739.1"/>
    <property type="molecule type" value="Genomic_DNA"/>
</dbReference>
<dbReference type="InterPro" id="IPR013216">
    <property type="entry name" value="Methyltransf_11"/>
</dbReference>
<name>A0ABP0HBS4_9DINO</name>
<evidence type="ECO:0000259" key="1">
    <source>
        <dbReference type="Pfam" id="PF08241"/>
    </source>
</evidence>
<protein>
    <recommendedName>
        <fullName evidence="1">Methyltransferase type 11 domain-containing protein</fullName>
    </recommendedName>
</protein>